<dbReference type="Pfam" id="PF07336">
    <property type="entry name" value="ABATE"/>
    <property type="match status" value="1"/>
</dbReference>
<dbReference type="InterPro" id="IPR010852">
    <property type="entry name" value="ABATE"/>
</dbReference>
<protein>
    <submittedName>
        <fullName evidence="2">CGNR zinc finger domain-containing protein</fullName>
    </submittedName>
</protein>
<evidence type="ECO:0000313" key="3">
    <source>
        <dbReference type="Proteomes" id="UP001595698"/>
    </source>
</evidence>
<proteinExistence type="predicted"/>
<dbReference type="Gene3D" id="1.10.3300.10">
    <property type="entry name" value="Jann2411-like domain"/>
    <property type="match status" value="1"/>
</dbReference>
<keyword evidence="3" id="KW-1185">Reference proteome</keyword>
<dbReference type="Pfam" id="PF11706">
    <property type="entry name" value="zf-CGNR"/>
    <property type="match status" value="1"/>
</dbReference>
<dbReference type="SUPFAM" id="SSF160904">
    <property type="entry name" value="Jann2411-like"/>
    <property type="match status" value="1"/>
</dbReference>
<feature type="domain" description="Zinc finger CGNR" evidence="1">
    <location>
        <begin position="153"/>
        <end position="195"/>
    </location>
</feature>
<gene>
    <name evidence="2" type="ORF">ACFOYY_04950</name>
</gene>
<dbReference type="EMBL" id="JBHSBC010000003">
    <property type="protein sequence ID" value="MFC3979457.1"/>
    <property type="molecule type" value="Genomic_DNA"/>
</dbReference>
<name>A0ABV8ET19_9ACTN</name>
<dbReference type="RefSeq" id="WP_386188211.1">
    <property type="nucleotide sequence ID" value="NZ_JBHSBC010000003.1"/>
</dbReference>
<dbReference type="PANTHER" id="PTHR35525:SF3">
    <property type="entry name" value="BLL6575 PROTEIN"/>
    <property type="match status" value="1"/>
</dbReference>
<reference evidence="3" key="1">
    <citation type="journal article" date="2019" name="Int. J. Syst. Evol. Microbiol.">
        <title>The Global Catalogue of Microorganisms (GCM) 10K type strain sequencing project: providing services to taxonomists for standard genome sequencing and annotation.</title>
        <authorList>
            <consortium name="The Broad Institute Genomics Platform"/>
            <consortium name="The Broad Institute Genome Sequencing Center for Infectious Disease"/>
            <person name="Wu L."/>
            <person name="Ma J."/>
        </authorList>
    </citation>
    <scope>NUCLEOTIDE SEQUENCE [LARGE SCALE GENOMIC DNA]</scope>
    <source>
        <strain evidence="3">TBRC 7912</strain>
    </source>
</reference>
<dbReference type="InterPro" id="IPR021005">
    <property type="entry name" value="Znf_CGNR"/>
</dbReference>
<dbReference type="PANTHER" id="PTHR35525">
    <property type="entry name" value="BLL6575 PROTEIN"/>
    <property type="match status" value="1"/>
</dbReference>
<organism evidence="2 3">
    <name type="scientific">Streptosporangium jomthongense</name>
    <dbReference type="NCBI Taxonomy" id="1193683"/>
    <lineage>
        <taxon>Bacteria</taxon>
        <taxon>Bacillati</taxon>
        <taxon>Actinomycetota</taxon>
        <taxon>Actinomycetes</taxon>
        <taxon>Streptosporangiales</taxon>
        <taxon>Streptosporangiaceae</taxon>
        <taxon>Streptosporangium</taxon>
    </lineage>
</organism>
<sequence length="202" mass="21352">MTPAPSFRSGSGRLCLDFIRTLRHRGTARPEEELPDSAALAAWVGRFGPWESVPEAAAVGHDAQARQLREAIHTLVAAAREPVEGGTARAAALTAALSTAGDTVNRIAALPVPAPQLDGSGRLRWLAAAPVPAVLALIARDAVDLVTGPSIDRVHECADPDCHALFLDSSRPGTRRWCSMNTCGNKAKKQTLRGRSVSRPEG</sequence>
<comment type="caution">
    <text evidence="2">The sequence shown here is derived from an EMBL/GenBank/DDBJ whole genome shotgun (WGS) entry which is preliminary data.</text>
</comment>
<dbReference type="Proteomes" id="UP001595698">
    <property type="component" value="Unassembled WGS sequence"/>
</dbReference>
<dbReference type="InterPro" id="IPR023286">
    <property type="entry name" value="ABATE_dom_sf"/>
</dbReference>
<evidence type="ECO:0000259" key="1">
    <source>
        <dbReference type="Pfam" id="PF11706"/>
    </source>
</evidence>
<evidence type="ECO:0000313" key="2">
    <source>
        <dbReference type="EMBL" id="MFC3979457.1"/>
    </source>
</evidence>
<accession>A0ABV8ET19</accession>